<dbReference type="EnsemblMetazoa" id="MESCA010770-RA">
    <property type="protein sequence ID" value="MESCA010770-PA"/>
    <property type="gene ID" value="MESCA010770"/>
</dbReference>
<evidence type="ECO:0000313" key="10">
    <source>
        <dbReference type="EnsemblMetazoa" id="MESCA010770-PA"/>
    </source>
</evidence>
<protein>
    <recommendedName>
        <fullName evidence="4">alpha-amylase</fullName>
        <ecNumber evidence="4">3.2.1.1</ecNumber>
    </recommendedName>
</protein>
<dbReference type="InterPro" id="IPR017853">
    <property type="entry name" value="GH"/>
</dbReference>
<evidence type="ECO:0000256" key="8">
    <source>
        <dbReference type="SAM" id="MobiDB-lite"/>
    </source>
</evidence>
<feature type="compositionally biased region" description="Acidic residues" evidence="8">
    <location>
        <begin position="164"/>
        <end position="174"/>
    </location>
</feature>
<evidence type="ECO:0000256" key="6">
    <source>
        <dbReference type="ARBA" id="ARBA00023277"/>
    </source>
</evidence>
<feature type="region of interest" description="Disordered" evidence="8">
    <location>
        <begin position="142"/>
        <end position="174"/>
    </location>
</feature>
<reference evidence="11" key="1">
    <citation type="submission" date="2013-02" db="EMBL/GenBank/DDBJ databases">
        <authorList>
            <person name="Hughes D."/>
        </authorList>
    </citation>
    <scope>NUCLEOTIDE SEQUENCE</scope>
    <source>
        <strain>Durham</strain>
        <strain evidence="11">NC isolate 2 -- Noor lab</strain>
    </source>
</reference>
<dbReference type="SMART" id="SM00632">
    <property type="entry name" value="Aamy_C"/>
    <property type="match status" value="1"/>
</dbReference>
<evidence type="ECO:0000256" key="5">
    <source>
        <dbReference type="ARBA" id="ARBA00022729"/>
    </source>
</evidence>
<evidence type="ECO:0000256" key="2">
    <source>
        <dbReference type="ARBA" id="ARBA00001913"/>
    </source>
</evidence>
<dbReference type="SUPFAM" id="SSF51445">
    <property type="entry name" value="(Trans)glycosidases"/>
    <property type="match status" value="1"/>
</dbReference>
<dbReference type="GO" id="GO:0004556">
    <property type="term" value="F:alpha-amylase activity"/>
    <property type="evidence" value="ECO:0007669"/>
    <property type="project" value="UniProtKB-EC"/>
</dbReference>
<feature type="domain" description="Alpha-amylase C-terminal" evidence="9">
    <location>
        <begin position="222"/>
        <end position="309"/>
    </location>
</feature>
<keyword evidence="5" id="KW-0732">Signal</keyword>
<comment type="catalytic activity">
    <reaction evidence="1">
        <text>Endohydrolysis of (1-&gt;4)-alpha-D-glucosidic linkages in polysaccharides containing three or more (1-&gt;4)-alpha-linked D-glucose units.</text>
        <dbReference type="EC" id="3.2.1.1"/>
    </reaction>
</comment>
<keyword evidence="11" id="KW-1185">Reference proteome</keyword>
<comment type="similarity">
    <text evidence="3 7">Belongs to the glycosyl hydrolase 13 family.</text>
</comment>
<evidence type="ECO:0000256" key="1">
    <source>
        <dbReference type="ARBA" id="ARBA00000548"/>
    </source>
</evidence>
<evidence type="ECO:0000259" key="9">
    <source>
        <dbReference type="SMART" id="SM00632"/>
    </source>
</evidence>
<dbReference type="InterPro" id="IPR013780">
    <property type="entry name" value="Glyco_hydro_b"/>
</dbReference>
<dbReference type="InterPro" id="IPR031319">
    <property type="entry name" value="A-amylase_C"/>
</dbReference>
<keyword evidence="6" id="KW-0119">Carbohydrate metabolism</keyword>
<dbReference type="EMBL" id="CAQQ02126639">
    <property type="status" value="NOT_ANNOTATED_CDS"/>
    <property type="molecule type" value="Genomic_DNA"/>
</dbReference>
<organism evidence="10 11">
    <name type="scientific">Megaselia scalaris</name>
    <name type="common">Humpbacked fly</name>
    <name type="synonym">Phora scalaris</name>
    <dbReference type="NCBI Taxonomy" id="36166"/>
    <lineage>
        <taxon>Eukaryota</taxon>
        <taxon>Metazoa</taxon>
        <taxon>Ecdysozoa</taxon>
        <taxon>Arthropoda</taxon>
        <taxon>Hexapoda</taxon>
        <taxon>Insecta</taxon>
        <taxon>Pterygota</taxon>
        <taxon>Neoptera</taxon>
        <taxon>Endopterygota</taxon>
        <taxon>Diptera</taxon>
        <taxon>Brachycera</taxon>
        <taxon>Muscomorpha</taxon>
        <taxon>Platypezoidea</taxon>
        <taxon>Phoridae</taxon>
        <taxon>Megaseliini</taxon>
        <taxon>Megaselia</taxon>
    </lineage>
</organism>
<dbReference type="SUPFAM" id="SSF51011">
    <property type="entry name" value="Glycosyl hydrolase domain"/>
    <property type="match status" value="1"/>
</dbReference>
<dbReference type="PANTHER" id="PTHR43447">
    <property type="entry name" value="ALPHA-AMYLASE"/>
    <property type="match status" value="1"/>
</dbReference>
<dbReference type="InterPro" id="IPR006048">
    <property type="entry name" value="A-amylase/branching_C"/>
</dbReference>
<evidence type="ECO:0000313" key="11">
    <source>
        <dbReference type="Proteomes" id="UP000015102"/>
    </source>
</evidence>
<dbReference type="AlphaFoldDB" id="T1H3E5"/>
<reference evidence="10" key="2">
    <citation type="submission" date="2015-06" db="UniProtKB">
        <authorList>
            <consortium name="EnsemblMetazoa"/>
        </authorList>
    </citation>
    <scope>IDENTIFICATION</scope>
</reference>
<name>T1H3E5_MEGSC</name>
<sequence length="311" mass="34725">MWPIDCRNLYAKVKNLNTSFDFPENSRPFFYQEIIDMGGEAISKIEYVGYGVVTEFMASYILANALKGGQPLSDLLKWGTKMGFLHSKDAIVFVDNANTQRGNGAGGETILNYKNRKLYTMANAFLLSHPYGHKRIMSSFAFTNTDHGPPTNKDDTIRSPSFYDMDEENEDNDGAAESQNLLKHGQCRNESGWVCEHRWTAIVNIVQMANIVKDEPIIKFESNGPDRIYFCRGDKAFIALSNDPVEEFNKTIGTCLDEGIYCDVISGGVAKNGQSCTGLEIHVDKDKSARIIIPKDDENGVILIHKGAKLK</sequence>
<evidence type="ECO:0000256" key="3">
    <source>
        <dbReference type="ARBA" id="ARBA00008061"/>
    </source>
</evidence>
<dbReference type="GO" id="GO:0043169">
    <property type="term" value="F:cation binding"/>
    <property type="evidence" value="ECO:0007669"/>
    <property type="project" value="InterPro"/>
</dbReference>
<dbReference type="EC" id="3.2.1.1" evidence="4"/>
<dbReference type="InterPro" id="IPR006046">
    <property type="entry name" value="Alpha_amylase"/>
</dbReference>
<dbReference type="Gene3D" id="2.60.40.1180">
    <property type="entry name" value="Golgi alpha-mannosidase II"/>
    <property type="match status" value="1"/>
</dbReference>
<proteinExistence type="inferred from homology"/>
<dbReference type="HOGENOM" id="CLU_013336_1_0_1"/>
<dbReference type="Pfam" id="PF02806">
    <property type="entry name" value="Alpha-amylase_C"/>
    <property type="match status" value="1"/>
</dbReference>
<comment type="cofactor">
    <cofactor evidence="2">
        <name>Ca(2+)</name>
        <dbReference type="ChEBI" id="CHEBI:29108"/>
    </cofactor>
</comment>
<evidence type="ECO:0000256" key="7">
    <source>
        <dbReference type="RuleBase" id="RU003615"/>
    </source>
</evidence>
<dbReference type="Gene3D" id="3.20.20.80">
    <property type="entry name" value="Glycosidases"/>
    <property type="match status" value="1"/>
</dbReference>
<dbReference type="PRINTS" id="PR00110">
    <property type="entry name" value="ALPHAAMYLASE"/>
</dbReference>
<dbReference type="GO" id="GO:0005975">
    <property type="term" value="P:carbohydrate metabolic process"/>
    <property type="evidence" value="ECO:0007669"/>
    <property type="project" value="InterPro"/>
</dbReference>
<evidence type="ECO:0000256" key="4">
    <source>
        <dbReference type="ARBA" id="ARBA00012595"/>
    </source>
</evidence>
<accession>T1H3E5</accession>
<dbReference type="STRING" id="36166.T1H3E5"/>
<dbReference type="Proteomes" id="UP000015102">
    <property type="component" value="Unassembled WGS sequence"/>
</dbReference>